<dbReference type="OrthoDB" id="682414at2759"/>
<keyword evidence="6" id="KW-1185">Reference proteome</keyword>
<dbReference type="InterPro" id="IPR018289">
    <property type="entry name" value="MULE_transposase_dom"/>
</dbReference>
<feature type="domain" description="SWIM-type" evidence="3">
    <location>
        <begin position="526"/>
        <end position="557"/>
    </location>
</feature>
<dbReference type="InterPro" id="IPR007527">
    <property type="entry name" value="Znf_SWIM"/>
</dbReference>
<reference evidence="4" key="2">
    <citation type="submission" date="2017-06" db="EMBL/GenBank/DDBJ databases">
        <title>WGS assembly of Brachypodium distachyon.</title>
        <authorList>
            <consortium name="The International Brachypodium Initiative"/>
            <person name="Lucas S."/>
            <person name="Harmon-Smith M."/>
            <person name="Lail K."/>
            <person name="Tice H."/>
            <person name="Grimwood J."/>
            <person name="Bruce D."/>
            <person name="Barry K."/>
            <person name="Shu S."/>
            <person name="Lindquist E."/>
            <person name="Wang M."/>
            <person name="Pitluck S."/>
            <person name="Vogel J.P."/>
            <person name="Garvin D.F."/>
            <person name="Mockler T.C."/>
            <person name="Schmutz J."/>
            <person name="Rokhsar D."/>
            <person name="Bevan M.W."/>
        </authorList>
    </citation>
    <scope>NUCLEOTIDE SEQUENCE</scope>
    <source>
        <strain evidence="4">Bd21</strain>
    </source>
</reference>
<protein>
    <recommendedName>
        <fullName evidence="3">SWIM-type domain-containing protein</fullName>
    </recommendedName>
</protein>
<dbReference type="PROSITE" id="PS50966">
    <property type="entry name" value="ZF_SWIM"/>
    <property type="match status" value="1"/>
</dbReference>
<reference evidence="4 5" key="1">
    <citation type="journal article" date="2010" name="Nature">
        <title>Genome sequencing and analysis of the model grass Brachypodium distachyon.</title>
        <authorList>
            <consortium name="International Brachypodium Initiative"/>
        </authorList>
    </citation>
    <scope>NUCLEOTIDE SEQUENCE [LARGE SCALE GENOMIC DNA]</scope>
    <source>
        <strain evidence="4 5">Bd21</strain>
    </source>
</reference>
<keyword evidence="1" id="KW-0479">Metal-binding</keyword>
<name>A0A0Q3MTN0_BRADI</name>
<dbReference type="STRING" id="15368.A0A0Q3MTN0"/>
<organism evidence="4">
    <name type="scientific">Brachypodium distachyon</name>
    <name type="common">Purple false brome</name>
    <name type="synonym">Trachynia distachya</name>
    <dbReference type="NCBI Taxonomy" id="15368"/>
    <lineage>
        <taxon>Eukaryota</taxon>
        <taxon>Viridiplantae</taxon>
        <taxon>Streptophyta</taxon>
        <taxon>Embryophyta</taxon>
        <taxon>Tracheophyta</taxon>
        <taxon>Spermatophyta</taxon>
        <taxon>Magnoliopsida</taxon>
        <taxon>Liliopsida</taxon>
        <taxon>Poales</taxon>
        <taxon>Poaceae</taxon>
        <taxon>BOP clade</taxon>
        <taxon>Pooideae</taxon>
        <taxon>Stipodae</taxon>
        <taxon>Brachypodieae</taxon>
        <taxon>Brachypodium</taxon>
    </lineage>
</organism>
<gene>
    <name evidence="4" type="ORF">BRADI_2g37135v3</name>
</gene>
<feature type="compositionally biased region" description="Basic and acidic residues" evidence="2">
    <location>
        <begin position="1"/>
        <end position="13"/>
    </location>
</feature>
<dbReference type="Pfam" id="PF10551">
    <property type="entry name" value="MULE"/>
    <property type="match status" value="1"/>
</dbReference>
<evidence type="ECO:0000259" key="3">
    <source>
        <dbReference type="PROSITE" id="PS50966"/>
    </source>
</evidence>
<dbReference type="GO" id="GO:0008270">
    <property type="term" value="F:zinc ion binding"/>
    <property type="evidence" value="ECO:0007669"/>
    <property type="project" value="UniProtKB-KW"/>
</dbReference>
<evidence type="ECO:0000256" key="2">
    <source>
        <dbReference type="SAM" id="MobiDB-lite"/>
    </source>
</evidence>
<dbReference type="AlphaFoldDB" id="A0A0Q3MTN0"/>
<dbReference type="PANTHER" id="PTHR47482">
    <property type="entry name" value="OS11G0632001 PROTEIN"/>
    <property type="match status" value="1"/>
</dbReference>
<keyword evidence="1" id="KW-0863">Zinc-finger</keyword>
<reference evidence="5" key="3">
    <citation type="submission" date="2018-08" db="UniProtKB">
        <authorList>
            <consortium name="EnsemblPlants"/>
        </authorList>
    </citation>
    <scope>IDENTIFICATION</scope>
    <source>
        <strain evidence="5">cv. Bd21</strain>
    </source>
</reference>
<feature type="compositionally biased region" description="Polar residues" evidence="2">
    <location>
        <begin position="48"/>
        <end position="59"/>
    </location>
</feature>
<evidence type="ECO:0000313" key="4">
    <source>
        <dbReference type="EMBL" id="KQK07702.1"/>
    </source>
</evidence>
<keyword evidence="1" id="KW-0862">Zinc</keyword>
<sequence length="561" mass="64740">MSHIHTPVEEERGSATGRAAMEEIGVDVYSSFALDEEGARDSRGGAVQSDTRSVDSSTAAMAVEGSNDLSGEQDFIEHGVVESATRTDRPETDSDEPPPAWKKRTKFDSLAEAYDFYNLFSWEVGFGIRYGKSRRNVKGSKCMQEIVCGCAGRPKPNTRSSMSMCPALIRLLRSNDGMTGPGTCGEKLHWPSHRHIDKYSKDAVKQLRENNVPLGKVYSIIGSMFGRMENVPFTKRSLRTLCGKMGREQADHDVQKTIAEFARLKTTDPDFDYTVEVDEDSRVKTLIWSSGRSWHQYHHFGDVVTFDTTYKTNLYDMPFRLFVGVNNHFQSIIFGGVLMREEKIESFVWVFREFVRMMGGKHPETILTGVPDTTQRWCKWHVLRKAKEQLGPYYTKQSYFRAAFHKVVNEMLTVDEFKRAWHLLLRQYNLENHPYLIQVYECRSKWAKPFFSGKFCARQTSTQRSESANHMLKHARESEESFQERRTKLGGVVLRMNLPIEKHASRVYTPRHVHGEPREKWYRIDYQVRVDDKGNSYNCECGLLEHMGMLCCHALKAWFWM</sequence>
<feature type="compositionally biased region" description="Basic and acidic residues" evidence="2">
    <location>
        <begin position="81"/>
        <end position="92"/>
    </location>
</feature>
<dbReference type="Proteomes" id="UP000008810">
    <property type="component" value="Chromosome 2"/>
</dbReference>
<feature type="region of interest" description="Disordered" evidence="2">
    <location>
        <begin position="81"/>
        <end position="102"/>
    </location>
</feature>
<dbReference type="PANTHER" id="PTHR47482:SF5">
    <property type="entry name" value="FAR1 DOMAIN-CONTAINING PROTEIN"/>
    <property type="match status" value="1"/>
</dbReference>
<evidence type="ECO:0000313" key="5">
    <source>
        <dbReference type="EnsemblPlants" id="KQK07702"/>
    </source>
</evidence>
<dbReference type="InParanoid" id="A0A0Q3MTN0"/>
<evidence type="ECO:0000313" key="6">
    <source>
        <dbReference type="Proteomes" id="UP000008810"/>
    </source>
</evidence>
<feature type="region of interest" description="Disordered" evidence="2">
    <location>
        <begin position="1"/>
        <end position="20"/>
    </location>
</feature>
<evidence type="ECO:0000256" key="1">
    <source>
        <dbReference type="PROSITE-ProRule" id="PRU00325"/>
    </source>
</evidence>
<accession>A0A0Q3MTN0</accession>
<dbReference type="EMBL" id="CM000881">
    <property type="protein sequence ID" value="KQK07702.1"/>
    <property type="molecule type" value="Genomic_DNA"/>
</dbReference>
<dbReference type="EnsemblPlants" id="KQK07702">
    <property type="protein sequence ID" value="KQK07702"/>
    <property type="gene ID" value="BRADI_2g37135v3"/>
</dbReference>
<dbReference type="Gramene" id="KQK07702">
    <property type="protein sequence ID" value="KQK07702"/>
    <property type="gene ID" value="BRADI_2g37135v3"/>
</dbReference>
<proteinExistence type="predicted"/>
<feature type="region of interest" description="Disordered" evidence="2">
    <location>
        <begin position="37"/>
        <end position="59"/>
    </location>
</feature>